<organism evidence="7 8">
    <name type="scientific">Stutzerimonas stutzeri</name>
    <name type="common">Pseudomonas stutzeri</name>
    <dbReference type="NCBI Taxonomy" id="316"/>
    <lineage>
        <taxon>Bacteria</taxon>
        <taxon>Pseudomonadati</taxon>
        <taxon>Pseudomonadota</taxon>
        <taxon>Gammaproteobacteria</taxon>
        <taxon>Pseudomonadales</taxon>
        <taxon>Pseudomonadaceae</taxon>
        <taxon>Stutzerimonas</taxon>
    </lineage>
</organism>
<comment type="subcellular location">
    <subcellularLocation>
        <location evidence="1">Cell membrane</location>
        <topology evidence="1">Multi-pass membrane protein</topology>
    </subcellularLocation>
</comment>
<feature type="transmembrane region" description="Helical" evidence="6">
    <location>
        <begin position="108"/>
        <end position="128"/>
    </location>
</feature>
<accession>A0A0D9AKC3</accession>
<sequence length="134" mass="14683">MVGYEQKRLPFHRLAVFPVLMAQLSLLLISAVVLWLWVDNVAGYSGLLGGLIALLPNIYFAHKAFRFSGARAAQAIVRSFYAGEAGKLIFTSVLFALAFTGVKPLNPLSLFGVFILTQGVGWFAPLLIKKRISN</sequence>
<dbReference type="GO" id="GO:0005886">
    <property type="term" value="C:plasma membrane"/>
    <property type="evidence" value="ECO:0007669"/>
    <property type="project" value="UniProtKB-SubCell"/>
</dbReference>
<dbReference type="NCBIfam" id="NF004414">
    <property type="entry name" value="PRK05760.1"/>
    <property type="match status" value="1"/>
</dbReference>
<keyword evidence="4 6" id="KW-1133">Transmembrane helix</keyword>
<evidence type="ECO:0000256" key="5">
    <source>
        <dbReference type="ARBA" id="ARBA00023136"/>
    </source>
</evidence>
<evidence type="ECO:0000313" key="8">
    <source>
        <dbReference type="Proteomes" id="UP000032487"/>
    </source>
</evidence>
<dbReference type="InterPro" id="IPR005598">
    <property type="entry name" value="ATP_synth_I"/>
</dbReference>
<dbReference type="Proteomes" id="UP000032487">
    <property type="component" value="Unassembled WGS sequence"/>
</dbReference>
<comment type="caution">
    <text evidence="7">The sequence shown here is derived from an EMBL/GenBank/DDBJ whole genome shotgun (WGS) entry which is preliminary data.</text>
</comment>
<dbReference type="Pfam" id="PF03899">
    <property type="entry name" value="ATP-synt_I"/>
    <property type="match status" value="1"/>
</dbReference>
<evidence type="ECO:0000256" key="4">
    <source>
        <dbReference type="ARBA" id="ARBA00022989"/>
    </source>
</evidence>
<dbReference type="PATRIC" id="fig|316.101.peg.3262"/>
<evidence type="ECO:0000256" key="6">
    <source>
        <dbReference type="SAM" id="Phobius"/>
    </source>
</evidence>
<protein>
    <submittedName>
        <fullName evidence="7">ATP synthase F0F1 subunit I</fullName>
    </submittedName>
</protein>
<feature type="transmembrane region" description="Helical" evidence="6">
    <location>
        <begin position="81"/>
        <end position="102"/>
    </location>
</feature>
<keyword evidence="3 6" id="KW-0812">Transmembrane</keyword>
<evidence type="ECO:0000313" key="7">
    <source>
        <dbReference type="EMBL" id="KJH79821.1"/>
    </source>
</evidence>
<dbReference type="EMBL" id="JYHV01000037">
    <property type="protein sequence ID" value="KJH79821.1"/>
    <property type="molecule type" value="Genomic_DNA"/>
</dbReference>
<proteinExistence type="predicted"/>
<keyword evidence="2" id="KW-1003">Cell membrane</keyword>
<reference evidence="7 8" key="1">
    <citation type="submission" date="2015-02" db="EMBL/GenBank/DDBJ databases">
        <title>Draft genome sequence of Pseudomonas stutzeri NT0128 isolated from wheat (Triticum turgidum) rhizosphere.</title>
        <authorList>
            <person name="Tovi N."/>
            <person name="Frenk S."/>
            <person name="Hadar Y."/>
            <person name="Minz D."/>
        </authorList>
    </citation>
    <scope>NUCLEOTIDE SEQUENCE [LARGE SCALE GENOMIC DNA]</scope>
    <source>
        <strain evidence="7 8">NT0128</strain>
    </source>
</reference>
<evidence type="ECO:0000256" key="3">
    <source>
        <dbReference type="ARBA" id="ARBA00022692"/>
    </source>
</evidence>
<evidence type="ECO:0000256" key="1">
    <source>
        <dbReference type="ARBA" id="ARBA00004651"/>
    </source>
</evidence>
<dbReference type="AlphaFoldDB" id="A0A0D9AKC3"/>
<feature type="transmembrane region" description="Helical" evidence="6">
    <location>
        <begin position="43"/>
        <end position="60"/>
    </location>
</feature>
<evidence type="ECO:0000256" key="2">
    <source>
        <dbReference type="ARBA" id="ARBA00022475"/>
    </source>
</evidence>
<gene>
    <name evidence="7" type="ORF">UF78_22065</name>
</gene>
<keyword evidence="5 6" id="KW-0472">Membrane</keyword>
<dbReference type="RefSeq" id="WP_268988836.1">
    <property type="nucleotide sequence ID" value="NZ_JYHV01000037.1"/>
</dbReference>
<feature type="transmembrane region" description="Helical" evidence="6">
    <location>
        <begin position="14"/>
        <end position="37"/>
    </location>
</feature>
<name>A0A0D9AKC3_STUST</name>